<dbReference type="Pfam" id="PF04325">
    <property type="entry name" value="DUF465"/>
    <property type="match status" value="1"/>
</dbReference>
<evidence type="ECO:0000256" key="1">
    <source>
        <dbReference type="SAM" id="Coils"/>
    </source>
</evidence>
<proteinExistence type="predicted"/>
<dbReference type="KEGG" id="dvn:HQ394_08325"/>
<dbReference type="RefSeq" id="WP_190262828.1">
    <property type="nucleotide sequence ID" value="NZ_CP053923.1"/>
</dbReference>
<evidence type="ECO:0000313" key="3">
    <source>
        <dbReference type="Proteomes" id="UP000516369"/>
    </source>
</evidence>
<gene>
    <name evidence="2" type="ORF">HQ394_08325</name>
</gene>
<feature type="coiled-coil region" evidence="1">
    <location>
        <begin position="7"/>
        <end position="55"/>
    </location>
</feature>
<keyword evidence="1" id="KW-0175">Coiled coil</keyword>
<dbReference type="AlphaFoldDB" id="A0A7H1N0T7"/>
<dbReference type="Proteomes" id="UP000516369">
    <property type="component" value="Chromosome"/>
</dbReference>
<keyword evidence="3" id="KW-1185">Reference proteome</keyword>
<name>A0A7H1N0T7_9PROT</name>
<sequence length="125" mass="14241">MSLQERIDALKAKHHALERAIEEENNRPHPDDIEIVRLKKQKLQIKDEIAVLAARLALQPWLKRVRGLLRRRFLAKQGIGAPTAANVVTCAVGAPSRSLMHALSRRNRLLFLSAGLRLKRESRCR</sequence>
<dbReference type="EMBL" id="CP053923">
    <property type="protein sequence ID" value="QNT69323.1"/>
    <property type="molecule type" value="Genomic_DNA"/>
</dbReference>
<dbReference type="InterPro" id="IPR007420">
    <property type="entry name" value="DUF465"/>
</dbReference>
<organism evidence="2 3">
    <name type="scientific">Defluviicoccus vanus</name>
    <dbReference type="NCBI Taxonomy" id="111831"/>
    <lineage>
        <taxon>Bacteria</taxon>
        <taxon>Pseudomonadati</taxon>
        <taxon>Pseudomonadota</taxon>
        <taxon>Alphaproteobacteria</taxon>
        <taxon>Rhodospirillales</taxon>
        <taxon>Rhodospirillaceae</taxon>
        <taxon>Defluviicoccus</taxon>
    </lineage>
</organism>
<protein>
    <submittedName>
        <fullName evidence="2">YdcH family protein</fullName>
    </submittedName>
</protein>
<dbReference type="Gene3D" id="6.10.280.50">
    <property type="match status" value="1"/>
</dbReference>
<reference evidence="2 3" key="1">
    <citation type="submission" date="2020-05" db="EMBL/GenBank/DDBJ databases">
        <title>Complete closed genome sequence of Defluviicoccus vanus.</title>
        <authorList>
            <person name="Bessarab I."/>
            <person name="Arumugam K."/>
            <person name="Maszenan A.M."/>
            <person name="Seviour R.J."/>
            <person name="Williams R.B."/>
        </authorList>
    </citation>
    <scope>NUCLEOTIDE SEQUENCE [LARGE SCALE GENOMIC DNA]</scope>
    <source>
        <strain evidence="2 3">Ben 114</strain>
    </source>
</reference>
<accession>A0A7H1N0T7</accession>
<evidence type="ECO:0000313" key="2">
    <source>
        <dbReference type="EMBL" id="QNT69323.1"/>
    </source>
</evidence>
<dbReference type="InterPro" id="IPR038444">
    <property type="entry name" value="DUF465_sf"/>
</dbReference>